<evidence type="ECO:0000256" key="8">
    <source>
        <dbReference type="ARBA" id="ARBA00022670"/>
    </source>
</evidence>
<dbReference type="InterPro" id="IPR001948">
    <property type="entry name" value="Peptidase_M18"/>
</dbReference>
<evidence type="ECO:0000256" key="1">
    <source>
        <dbReference type="ARBA" id="ARBA00001335"/>
    </source>
</evidence>
<evidence type="ECO:0000256" key="13">
    <source>
        <dbReference type="SAM" id="MobiDB-lite"/>
    </source>
</evidence>
<feature type="region of interest" description="Disordered" evidence="13">
    <location>
        <begin position="710"/>
        <end position="735"/>
    </location>
</feature>
<evidence type="ECO:0000256" key="7">
    <source>
        <dbReference type="ARBA" id="ARBA00022438"/>
    </source>
</evidence>
<dbReference type="PANTHER" id="PTHR28570:SF3">
    <property type="entry name" value="ASPARTYL AMINOPEPTIDASE"/>
    <property type="match status" value="1"/>
</dbReference>
<keyword evidence="7" id="KW-0031">Aminopeptidase</keyword>
<dbReference type="EC" id="3.4.11.21" evidence="5"/>
<keyword evidence="8" id="KW-0645">Protease</keyword>
<dbReference type="PANTHER" id="PTHR28570">
    <property type="entry name" value="ASPARTYL AMINOPEPTIDASE"/>
    <property type="match status" value="1"/>
</dbReference>
<dbReference type="GO" id="GO:0006508">
    <property type="term" value="P:proteolysis"/>
    <property type="evidence" value="ECO:0007669"/>
    <property type="project" value="UniProtKB-KW"/>
</dbReference>
<dbReference type="GO" id="GO:0008237">
    <property type="term" value="F:metallopeptidase activity"/>
    <property type="evidence" value="ECO:0007669"/>
    <property type="project" value="UniProtKB-KW"/>
</dbReference>
<feature type="region of interest" description="Disordered" evidence="13">
    <location>
        <begin position="70"/>
        <end position="161"/>
    </location>
</feature>
<feature type="compositionally biased region" description="Polar residues" evidence="13">
    <location>
        <begin position="292"/>
        <end position="302"/>
    </location>
</feature>
<evidence type="ECO:0000256" key="9">
    <source>
        <dbReference type="ARBA" id="ARBA00022723"/>
    </source>
</evidence>
<dbReference type="Proteomes" id="UP000699462">
    <property type="component" value="Unassembled WGS sequence"/>
</dbReference>
<keyword evidence="16" id="KW-1185">Reference proteome</keyword>
<comment type="caution">
    <text evidence="15">The sequence shown here is derived from an EMBL/GenBank/DDBJ whole genome shotgun (WGS) entry which is preliminary data.</text>
</comment>
<protein>
    <recommendedName>
        <fullName evidence="6">Aspartyl aminopeptidase</fullName>
        <ecNumber evidence="5">3.4.11.21</ecNumber>
    </recommendedName>
</protein>
<evidence type="ECO:0000256" key="4">
    <source>
        <dbReference type="ARBA" id="ARBA00011395"/>
    </source>
</evidence>
<dbReference type="InterPro" id="IPR007889">
    <property type="entry name" value="HTH_Psq"/>
</dbReference>
<dbReference type="NCBIfam" id="NF002759">
    <property type="entry name" value="PRK02813.1"/>
    <property type="match status" value="1"/>
</dbReference>
<dbReference type="Gene3D" id="3.40.630.10">
    <property type="entry name" value="Zn peptidases"/>
    <property type="match status" value="1"/>
</dbReference>
<feature type="compositionally biased region" description="Polar residues" evidence="13">
    <location>
        <begin position="1"/>
        <end position="10"/>
    </location>
</feature>
<dbReference type="SUPFAM" id="SSF101821">
    <property type="entry name" value="Aminopeptidase/glucanase lid domain"/>
    <property type="match status" value="1"/>
</dbReference>
<feature type="compositionally biased region" description="Low complexity" evidence="13">
    <location>
        <begin position="710"/>
        <end position="731"/>
    </location>
</feature>
<dbReference type="GO" id="GO:0003677">
    <property type="term" value="F:DNA binding"/>
    <property type="evidence" value="ECO:0007669"/>
    <property type="project" value="InterPro"/>
</dbReference>
<accession>A0A8T0DHW7</accession>
<evidence type="ECO:0000259" key="14">
    <source>
        <dbReference type="Pfam" id="PF05225"/>
    </source>
</evidence>
<keyword evidence="10" id="KW-0378">Hydrolase</keyword>
<feature type="region of interest" description="Disordered" evidence="13">
    <location>
        <begin position="1"/>
        <end position="38"/>
    </location>
</feature>
<dbReference type="GO" id="GO:0005737">
    <property type="term" value="C:cytoplasm"/>
    <property type="evidence" value="ECO:0007669"/>
    <property type="project" value="UniProtKB-ARBA"/>
</dbReference>
<feature type="region of interest" description="Disordered" evidence="13">
    <location>
        <begin position="235"/>
        <end position="255"/>
    </location>
</feature>
<dbReference type="SUPFAM" id="SSF53187">
    <property type="entry name" value="Zn-dependent exopeptidases"/>
    <property type="match status" value="1"/>
</dbReference>
<evidence type="ECO:0000256" key="12">
    <source>
        <dbReference type="ARBA" id="ARBA00023049"/>
    </source>
</evidence>
<dbReference type="GO" id="GO:0004177">
    <property type="term" value="F:aminopeptidase activity"/>
    <property type="evidence" value="ECO:0007669"/>
    <property type="project" value="UniProtKB-KW"/>
</dbReference>
<dbReference type="InterPro" id="IPR023358">
    <property type="entry name" value="Peptidase_M18_dom2"/>
</dbReference>
<feature type="region of interest" description="Disordered" evidence="13">
    <location>
        <begin position="289"/>
        <end position="317"/>
    </location>
</feature>
<feature type="compositionally biased region" description="Low complexity" evidence="13">
    <location>
        <begin position="87"/>
        <end position="115"/>
    </location>
</feature>
<dbReference type="EMBL" id="JTDF01003883">
    <property type="protein sequence ID" value="KAF8567415.1"/>
    <property type="molecule type" value="Genomic_DNA"/>
</dbReference>
<evidence type="ECO:0000256" key="2">
    <source>
        <dbReference type="ARBA" id="ARBA00001947"/>
    </source>
</evidence>
<comment type="subunit">
    <text evidence="4">Tetrahedron-shaped homododecamer built from six homodimers.</text>
</comment>
<dbReference type="OrthoDB" id="9880441at2759"/>
<dbReference type="PRINTS" id="PR00932">
    <property type="entry name" value="AMINO1PTASE"/>
</dbReference>
<keyword evidence="9" id="KW-0479">Metal-binding</keyword>
<evidence type="ECO:0000256" key="3">
    <source>
        <dbReference type="ARBA" id="ARBA00008290"/>
    </source>
</evidence>
<gene>
    <name evidence="15" type="ORF">P879_08413</name>
</gene>
<dbReference type="GO" id="GO:0008270">
    <property type="term" value="F:zinc ion binding"/>
    <property type="evidence" value="ECO:0007669"/>
    <property type="project" value="InterPro"/>
</dbReference>
<proteinExistence type="inferred from homology"/>
<feature type="region of interest" description="Disordered" evidence="13">
    <location>
        <begin position="833"/>
        <end position="867"/>
    </location>
</feature>
<evidence type="ECO:0000256" key="6">
    <source>
        <dbReference type="ARBA" id="ARBA00015118"/>
    </source>
</evidence>
<evidence type="ECO:0000256" key="5">
    <source>
        <dbReference type="ARBA" id="ARBA00011965"/>
    </source>
</evidence>
<dbReference type="FunFam" id="2.30.250.10:FF:000001">
    <property type="entry name" value="Aspartyl aminopeptidase 1"/>
    <property type="match status" value="1"/>
</dbReference>
<evidence type="ECO:0000313" key="16">
    <source>
        <dbReference type="Proteomes" id="UP000699462"/>
    </source>
</evidence>
<evidence type="ECO:0000256" key="10">
    <source>
        <dbReference type="ARBA" id="ARBA00022801"/>
    </source>
</evidence>
<evidence type="ECO:0000313" key="15">
    <source>
        <dbReference type="EMBL" id="KAF8567415.1"/>
    </source>
</evidence>
<evidence type="ECO:0000256" key="11">
    <source>
        <dbReference type="ARBA" id="ARBA00022833"/>
    </source>
</evidence>
<keyword evidence="12" id="KW-0482">Metalloprotease</keyword>
<feature type="compositionally biased region" description="Low complexity" evidence="13">
    <location>
        <begin position="131"/>
        <end position="147"/>
    </location>
</feature>
<feature type="domain" description="HTH psq-type" evidence="14">
    <location>
        <begin position="161"/>
        <end position="197"/>
    </location>
</feature>
<organism evidence="15 16">
    <name type="scientific">Paragonimus westermani</name>
    <dbReference type="NCBI Taxonomy" id="34504"/>
    <lineage>
        <taxon>Eukaryota</taxon>
        <taxon>Metazoa</taxon>
        <taxon>Spiralia</taxon>
        <taxon>Lophotrochozoa</taxon>
        <taxon>Platyhelminthes</taxon>
        <taxon>Trematoda</taxon>
        <taxon>Digenea</taxon>
        <taxon>Plagiorchiida</taxon>
        <taxon>Troglotremata</taxon>
        <taxon>Troglotrematidae</taxon>
        <taxon>Paragonimus</taxon>
    </lineage>
</organism>
<comment type="cofactor">
    <cofactor evidence="2">
        <name>Zn(2+)</name>
        <dbReference type="ChEBI" id="CHEBI:29105"/>
    </cofactor>
</comment>
<dbReference type="Gene3D" id="2.30.250.10">
    <property type="entry name" value="Aminopeptidase i, Domain 2"/>
    <property type="match status" value="1"/>
</dbReference>
<feature type="compositionally biased region" description="Basic and acidic residues" evidence="13">
    <location>
        <begin position="12"/>
        <end position="24"/>
    </location>
</feature>
<comment type="catalytic activity">
    <reaction evidence="1">
        <text>Release of an N-terminal aspartate or glutamate from a peptide, with a preference for aspartate.</text>
        <dbReference type="EC" id="3.4.11.21"/>
    </reaction>
</comment>
<dbReference type="CDD" id="cd05658">
    <property type="entry name" value="M18_DAP"/>
    <property type="match status" value="1"/>
</dbReference>
<sequence>MVEPTASSDSDTTEKMKSLIKDSARNSQPSSENIHEDKADIIGSSFSFLLKPLASVEHEPAESSLVLNPNMQFRPTSLPPPAQTSVQLTNQTTSLSHSTQSQGSGVSVLGSIGCSETESRPASPVGSKAHSSPSVSSTNSTLLTGGPIPTRRPRHKPGERRELLTRAVEDVLNLKISMRRAAQKYNLAKSSLCDFVRKNKISLPNLRFKSCPSAPDASATTSVARIPTGALKRMLPDGEDPSDTNTLPSKVTCGAGRKLQSDPVVSNITPLMFNSNDGYENAHEQLLGRTGFSDTGNNNSRDSWAEDEGRDTNPSVSESLFQLPRSVAYPGNGLSSIRSSVSSFSKSNRIESPWHNSAGLPTQVPMRSWSAHNKLVAGKPPVSNYTTNPFDRKLPFNSLAQLRHTVEAQNRLIEHNMRSLAEETEATDFTSSSLPHSNLVENGPEHSLVNDLKQPGERFCDTSFSVSDSRGSLVGPSSLQSENCLNKVHFQANVVGNVSDSAENSNNTSVSSNDAQHIPTLPLSCATSCDSAENMCSFSEASTTSTPADVHSLIHSFPANFPENLAVTSTNLPNSRNEASLCSRSRDIRPSYCALDPSLDMYIQSNLTSTSDNSFPSSVTQPIIGGTVSSSIPTTPCPSLASILSTDFSSINQTAVASLLLHHLRSFQPVPLSVPPLPNLMGYSNTMPFPVSTPLNPNAQSLFSTDLRMSASPSDLSQTSTSSAARSATTRLSMGQSQTLPSVTSVLNHLATNLPTTDLLQQLNLDDVQQLFYRQLQPRLSTDLTTPPATLAAALAAQLLPHFSGQTSVHSLRNLVTNLLGSFNSKIQTSLSSTGPATANSFMPHPVTENPNKNHENSHHHPYTQTTRADTQFSQLSTTTYSLSPNEQEMNKIGLHARGLVDFINKSPSPFHAVQTACELLSENGFRELKEGDPWRLKPLDCVFLRKNGTTVIAAAIGGKFRPGNGFHLIGAHTDSPCLRLKPVSDRPKEGYTQLGVETYGGGLWYTWFDRELKVAGRAVLVDPTGRLEERLVHIDRPIACIPSLAIHLNQEVRSQGFLPNLEQHMAPILCTTLKDQVNHNEELPCIGPDCSLDSSVAASGVQPSGGSNRKRRHPAGLLSQIAEHLSLEDSREPIELELYLADYQPARIGGLNNEFVHAPRLDNLFNAYTGICGLVESLDSLPNESCLRIVCLYDHEEVGSTSAQGANSAHTLNILRRMAHVLAMDKHLIAIDSDEIVTSVTHFEESLSKSFLLSADQSHAVHPSYADRHEVNHKPQLHGGLVLKCNSSQRYATNALTAAVVRQVASLAKVPVQEFTPRQDMHCGTTIGPLLASQLGVPTADVGFAQLAMHSCRELCCTTSCGQAVQFYSTFFEHMPKIWPPN</sequence>
<name>A0A8T0DHW7_9TREM</name>
<dbReference type="Pfam" id="PF05225">
    <property type="entry name" value="HTH_psq"/>
    <property type="match status" value="1"/>
</dbReference>
<reference evidence="15 16" key="1">
    <citation type="submission" date="2019-07" db="EMBL/GenBank/DDBJ databases">
        <title>Annotation for the trematode Paragonimus westermani.</title>
        <authorList>
            <person name="Choi Y.-J."/>
        </authorList>
    </citation>
    <scope>NUCLEOTIDE SEQUENCE [LARGE SCALE GENOMIC DNA]</scope>
    <source>
        <strain evidence="15">180907_Pwestermani</strain>
    </source>
</reference>
<dbReference type="Pfam" id="PF02127">
    <property type="entry name" value="Peptidase_M18"/>
    <property type="match status" value="1"/>
</dbReference>
<comment type="similarity">
    <text evidence="3">Belongs to the peptidase M18 family.</text>
</comment>
<keyword evidence="11" id="KW-0862">Zinc</keyword>